<dbReference type="RefSeq" id="WP_067145854.1">
    <property type="nucleotide sequence ID" value="NZ_CP014265.1"/>
</dbReference>
<dbReference type="InterPro" id="IPR043941">
    <property type="entry name" value="EMC6-arch"/>
</dbReference>
<keyword evidence="1" id="KW-1133">Transmembrane helix</keyword>
<dbReference type="KEGG" id="mol:YLM1_0428"/>
<keyword evidence="1" id="KW-0472">Membrane</keyword>
<dbReference type="EMBL" id="CP014265">
    <property type="protein sequence ID" value="AMK14985.1"/>
    <property type="molecule type" value="Genomic_DNA"/>
</dbReference>
<dbReference type="AlphaFoldDB" id="A0A126R041"/>
<dbReference type="GeneID" id="28488727"/>
<sequence length="90" mass="10021">MDTTVKIVSIHLVAAVAAALIATAFTIGILGFTNHVFAFVIGVVILYFVGQLCQKLYGEDAKGFSTWLWDGILPFGFFWFILWTILTNYL</sequence>
<dbReference type="Pfam" id="PF19094">
    <property type="entry name" value="EMC6_arch"/>
    <property type="match status" value="1"/>
</dbReference>
<protein>
    <submittedName>
        <fullName evidence="2">Uncharacterized protein</fullName>
    </submittedName>
</protein>
<evidence type="ECO:0000256" key="1">
    <source>
        <dbReference type="SAM" id="Phobius"/>
    </source>
</evidence>
<proteinExistence type="predicted"/>
<organism evidence="2 3">
    <name type="scientific">Methanobrevibacter olleyae</name>
    <dbReference type="NCBI Taxonomy" id="294671"/>
    <lineage>
        <taxon>Archaea</taxon>
        <taxon>Methanobacteriati</taxon>
        <taxon>Methanobacteriota</taxon>
        <taxon>Methanomada group</taxon>
        <taxon>Methanobacteria</taxon>
        <taxon>Methanobacteriales</taxon>
        <taxon>Methanobacteriaceae</taxon>
        <taxon>Methanobrevibacter</taxon>
    </lineage>
</organism>
<feature type="transmembrane region" description="Helical" evidence="1">
    <location>
        <begin position="7"/>
        <end position="30"/>
    </location>
</feature>
<keyword evidence="1" id="KW-0812">Transmembrane</keyword>
<feature type="transmembrane region" description="Helical" evidence="1">
    <location>
        <begin position="66"/>
        <end position="86"/>
    </location>
</feature>
<accession>A0A126R041</accession>
<reference evidence="3" key="2">
    <citation type="submission" date="2016-02" db="EMBL/GenBank/DDBJ databases">
        <title>The draft genome sequence of the rumen methanogen Methanobrevibacter olleyae YLM1.</title>
        <authorList>
            <consortium name="New Zealand Agricultural Greenhouse Gas Research Centre/Pastoral Greenhouse Gas Research Consortium"/>
            <person name="Kelly W.J."/>
            <person name="Li D."/>
            <person name="Lambie S.C."/>
            <person name="Attwood G.T."/>
            <person name="Altermann E."/>
            <person name="Leahy S.C."/>
        </authorList>
    </citation>
    <scope>NUCLEOTIDE SEQUENCE [LARGE SCALE GENOMIC DNA]</scope>
    <source>
        <strain evidence="3">YLM1</strain>
    </source>
</reference>
<evidence type="ECO:0000313" key="2">
    <source>
        <dbReference type="EMBL" id="AMK14985.1"/>
    </source>
</evidence>
<name>A0A126R041_METOL</name>
<keyword evidence="3" id="KW-1185">Reference proteome</keyword>
<evidence type="ECO:0000313" key="3">
    <source>
        <dbReference type="Proteomes" id="UP000066376"/>
    </source>
</evidence>
<feature type="transmembrane region" description="Helical" evidence="1">
    <location>
        <begin position="36"/>
        <end position="54"/>
    </location>
</feature>
<dbReference type="PATRIC" id="fig|294671.3.peg.444"/>
<reference evidence="2 3" key="1">
    <citation type="journal article" date="2016" name="Genome Announc.">
        <title>Draft Genome Sequence of the Rumen Methanogen Methanobrevibacter olleyae YLM1.</title>
        <authorList>
            <person name="Kelly W.J."/>
            <person name="Li D."/>
            <person name="Lambie S.C."/>
            <person name="Cox F."/>
            <person name="Attwood G.T."/>
            <person name="Altermann E."/>
            <person name="Leahy S.C."/>
        </authorList>
    </citation>
    <scope>NUCLEOTIDE SEQUENCE [LARGE SCALE GENOMIC DNA]</scope>
    <source>
        <strain evidence="2 3">YLM1</strain>
    </source>
</reference>
<dbReference type="Proteomes" id="UP000066376">
    <property type="component" value="Chromosome"/>
</dbReference>
<gene>
    <name evidence="2" type="ORF">YLM1_0428</name>
</gene>